<evidence type="ECO:0000256" key="1">
    <source>
        <dbReference type="SAM" id="MobiDB-lite"/>
    </source>
</evidence>
<feature type="region of interest" description="Disordered" evidence="1">
    <location>
        <begin position="1"/>
        <end position="26"/>
    </location>
</feature>
<sequence length="158" mass="17730">MSDQAASLRAWAASQERDKAPEAAPTAPSCKQQLVVIGLPSPTYDECQRLCAPVLQRWQANGRRWVGDAAEWGFIAASLEGHDWSELASEHARWALWIDNDMQSFRRAYSHLKHLAKTQKVQQIIALHPPMQSRRGLLSNLQSAAKQFLGIQLLVFAE</sequence>
<proteinExistence type="predicted"/>
<name>A0A6S6WM00_9GAMM</name>
<dbReference type="EMBL" id="CADCXY010000003">
    <property type="protein sequence ID" value="CAB0151072.1"/>
    <property type="molecule type" value="Genomic_DNA"/>
</dbReference>
<evidence type="ECO:0000313" key="3">
    <source>
        <dbReference type="Proteomes" id="UP000481517"/>
    </source>
</evidence>
<protein>
    <submittedName>
        <fullName evidence="2">Uncharacterized protein</fullName>
    </submittedName>
</protein>
<reference evidence="2 3" key="1">
    <citation type="submission" date="2020-02" db="EMBL/GenBank/DDBJ databases">
        <authorList>
            <person name="Rodrigo-Torres L."/>
            <person name="Arahal R. D."/>
            <person name="Lucena T."/>
        </authorList>
    </citation>
    <scope>NUCLEOTIDE SEQUENCE [LARGE SCALE GENOMIC DNA]</scope>
    <source>
        <strain evidence="2 3">CECT 9734</strain>
    </source>
</reference>
<accession>A0A6S6WM00</accession>
<organism evidence="2 3">
    <name type="scientific">Pseudidiomarina piscicola</name>
    <dbReference type="NCBI Taxonomy" id="2614830"/>
    <lineage>
        <taxon>Bacteria</taxon>
        <taxon>Pseudomonadati</taxon>
        <taxon>Pseudomonadota</taxon>
        <taxon>Gammaproteobacteria</taxon>
        <taxon>Alteromonadales</taxon>
        <taxon>Idiomarinaceae</taxon>
        <taxon>Pseudidiomarina</taxon>
    </lineage>
</organism>
<gene>
    <name evidence="2" type="ORF">PSI9734_01487</name>
</gene>
<dbReference type="Proteomes" id="UP000481517">
    <property type="component" value="Unassembled WGS sequence"/>
</dbReference>
<dbReference type="AlphaFoldDB" id="A0A6S6WM00"/>
<evidence type="ECO:0000313" key="2">
    <source>
        <dbReference type="EMBL" id="CAB0151072.1"/>
    </source>
</evidence>
<keyword evidence="3" id="KW-1185">Reference proteome</keyword>
<dbReference type="RefSeq" id="WP_173920472.1">
    <property type="nucleotide sequence ID" value="NZ_CADCXY010000003.1"/>
</dbReference>